<dbReference type="GO" id="GO:0016020">
    <property type="term" value="C:membrane"/>
    <property type="evidence" value="ECO:0007669"/>
    <property type="project" value="UniProtKB-SubCell"/>
</dbReference>
<keyword evidence="6 8" id="KW-1133">Transmembrane helix</keyword>
<dbReference type="InParanoid" id="A7SYD0"/>
<dbReference type="Proteomes" id="UP000001593">
    <property type="component" value="Unassembled WGS sequence"/>
</dbReference>
<evidence type="ECO:0000256" key="5">
    <source>
        <dbReference type="ARBA" id="ARBA00022692"/>
    </source>
</evidence>
<dbReference type="AlphaFoldDB" id="A7SYD0"/>
<gene>
    <name evidence="9" type="ORF">NEMVEDRAFT_v1g248075</name>
</gene>
<dbReference type="GO" id="GO:0005737">
    <property type="term" value="C:cytoplasm"/>
    <property type="evidence" value="ECO:0000318"/>
    <property type="project" value="GO_Central"/>
</dbReference>
<evidence type="ECO:0000313" key="9">
    <source>
        <dbReference type="EMBL" id="EDO31279.1"/>
    </source>
</evidence>
<dbReference type="Pfam" id="PF01697">
    <property type="entry name" value="Glyco_transf_92"/>
    <property type="match status" value="1"/>
</dbReference>
<evidence type="ECO:0000256" key="2">
    <source>
        <dbReference type="ARBA" id="ARBA00007647"/>
    </source>
</evidence>
<evidence type="ECO:0000256" key="3">
    <source>
        <dbReference type="ARBA" id="ARBA00022676"/>
    </source>
</evidence>
<keyword evidence="10" id="KW-1185">Reference proteome</keyword>
<reference evidence="9 10" key="1">
    <citation type="journal article" date="2007" name="Science">
        <title>Sea anemone genome reveals ancestral eumetazoan gene repertoire and genomic organization.</title>
        <authorList>
            <person name="Putnam N.H."/>
            <person name="Srivastava M."/>
            <person name="Hellsten U."/>
            <person name="Dirks B."/>
            <person name="Chapman J."/>
            <person name="Salamov A."/>
            <person name="Terry A."/>
            <person name="Shapiro H."/>
            <person name="Lindquist E."/>
            <person name="Kapitonov V.V."/>
            <person name="Jurka J."/>
            <person name="Genikhovich G."/>
            <person name="Grigoriev I.V."/>
            <person name="Lucas S.M."/>
            <person name="Steele R.E."/>
            <person name="Finnerty J.R."/>
            <person name="Technau U."/>
            <person name="Martindale M.Q."/>
            <person name="Rokhsar D.S."/>
        </authorList>
    </citation>
    <scope>NUCLEOTIDE SEQUENCE [LARGE SCALE GENOMIC DNA]</scope>
    <source>
        <strain evidence="10">CH2 X CH6</strain>
    </source>
</reference>
<dbReference type="EC" id="2.4.1.-" evidence="8"/>
<dbReference type="HOGENOM" id="CLU_574026_0_0_1"/>
<accession>A7SYD0</accession>
<proteinExistence type="inferred from homology"/>
<dbReference type="PANTHER" id="PTHR21461">
    <property type="entry name" value="GLYCOSYLTRANSFERASE FAMILY 92 PROTEIN"/>
    <property type="match status" value="1"/>
</dbReference>
<organism evidence="9 10">
    <name type="scientific">Nematostella vectensis</name>
    <name type="common">Starlet sea anemone</name>
    <dbReference type="NCBI Taxonomy" id="45351"/>
    <lineage>
        <taxon>Eukaryota</taxon>
        <taxon>Metazoa</taxon>
        <taxon>Cnidaria</taxon>
        <taxon>Anthozoa</taxon>
        <taxon>Hexacorallia</taxon>
        <taxon>Actiniaria</taxon>
        <taxon>Edwardsiidae</taxon>
        <taxon>Nematostella</taxon>
    </lineage>
</organism>
<keyword evidence="7 8" id="KW-0472">Membrane</keyword>
<dbReference type="OMA" id="RIMIISE"/>
<feature type="transmembrane region" description="Helical" evidence="8">
    <location>
        <begin position="9"/>
        <end position="28"/>
    </location>
</feature>
<dbReference type="eggNOG" id="KOG4735">
    <property type="taxonomic scope" value="Eukaryota"/>
</dbReference>
<name>A7SYD0_NEMVE</name>
<dbReference type="PhylomeDB" id="A7SYD0"/>
<evidence type="ECO:0000256" key="7">
    <source>
        <dbReference type="ARBA" id="ARBA00023136"/>
    </source>
</evidence>
<dbReference type="OrthoDB" id="2526284at2759"/>
<evidence type="ECO:0000313" key="10">
    <source>
        <dbReference type="Proteomes" id="UP000001593"/>
    </source>
</evidence>
<dbReference type="CAZy" id="GT92">
    <property type="family name" value="Glycosyltransferase Family 92"/>
</dbReference>
<evidence type="ECO:0000256" key="8">
    <source>
        <dbReference type="RuleBase" id="RU366017"/>
    </source>
</evidence>
<dbReference type="PANTHER" id="PTHR21461:SF69">
    <property type="entry name" value="GLYCOSYLTRANSFERASE FAMILY 92 PROTEIN"/>
    <property type="match status" value="1"/>
</dbReference>
<dbReference type="InterPro" id="IPR008166">
    <property type="entry name" value="Glyco_transf_92"/>
</dbReference>
<keyword evidence="3 8" id="KW-0328">Glycosyltransferase</keyword>
<protein>
    <recommendedName>
        <fullName evidence="8">Glycosyltransferase family 92 protein</fullName>
        <ecNumber evidence="8">2.4.1.-</ecNumber>
    </recommendedName>
</protein>
<keyword evidence="5 8" id="KW-0812">Transmembrane</keyword>
<comment type="subcellular location">
    <subcellularLocation>
        <location evidence="1">Membrane</location>
        <topology evidence="1">Single-pass membrane protein</topology>
    </subcellularLocation>
</comment>
<keyword evidence="4 8" id="KW-0808">Transferase</keyword>
<comment type="similarity">
    <text evidence="2 8">Belongs to the glycosyltransferase 92 family.</text>
</comment>
<dbReference type="EMBL" id="DS469917">
    <property type="protein sequence ID" value="EDO31279.1"/>
    <property type="molecule type" value="Genomic_DNA"/>
</dbReference>
<evidence type="ECO:0000256" key="4">
    <source>
        <dbReference type="ARBA" id="ARBA00022679"/>
    </source>
</evidence>
<evidence type="ECO:0000256" key="1">
    <source>
        <dbReference type="ARBA" id="ARBA00004167"/>
    </source>
</evidence>
<sequence>MDAWKSSKILATLIIAIIGITLWIGYYLSSYYKGPRWFLSREATASTKPPSLYQNVNCIVKTAVNTSKKLPEFIELVPGTLVYSAFYDNTNREAPYFRIMIISETFRPVPIFCHSLCERTKTEPASYKLIREHKKRRHAAFIATCTAPRGIGRTPGFLDIHAEFEGQVTKITRVQVQSTAAQNRPHNLTICVPPIYKGDGPTRNEIVEFIEMNSILGADHFVFYDVAIPSDVKEVLRHYESKGVASVLTWVMPAYMLDFYSIHYHGQMLSIQDCLYRARGTSRFVAFHDLDEFIVPTQEETNPELLQRIHKQDISGYRIRSVVFPTQLGKDDDSTELITQKYFKRTASYFDTRSKCVVDPQRVSVMGIHDIDSPSEARFKKDWIITEATVYHYRQCAKYEDLENACKSLIFENRMKLYRDLLKKKVAKVLALV</sequence>
<evidence type="ECO:0000256" key="6">
    <source>
        <dbReference type="ARBA" id="ARBA00022989"/>
    </source>
</evidence>
<dbReference type="GO" id="GO:0016757">
    <property type="term" value="F:glycosyltransferase activity"/>
    <property type="evidence" value="ECO:0000318"/>
    <property type="project" value="GO_Central"/>
</dbReference>
<dbReference type="KEGG" id="nve:5502166"/>